<proteinExistence type="predicted"/>
<accession>A0A0D2A883</accession>
<dbReference type="GeneID" id="27313839"/>
<dbReference type="RefSeq" id="XP_016212674.1">
    <property type="nucleotide sequence ID" value="XM_016359425.1"/>
</dbReference>
<dbReference type="InParanoid" id="A0A0D2A883"/>
<dbReference type="OrthoDB" id="5397087at2759"/>
<feature type="region of interest" description="Disordered" evidence="1">
    <location>
        <begin position="1"/>
        <end position="33"/>
    </location>
</feature>
<feature type="region of interest" description="Disordered" evidence="1">
    <location>
        <begin position="337"/>
        <end position="363"/>
    </location>
</feature>
<reference evidence="2 3" key="1">
    <citation type="submission" date="2015-01" db="EMBL/GenBank/DDBJ databases">
        <title>The Genome Sequence of Ochroconis gallopava CBS43764.</title>
        <authorList>
            <consortium name="The Broad Institute Genomics Platform"/>
            <person name="Cuomo C."/>
            <person name="de Hoog S."/>
            <person name="Gorbushina A."/>
            <person name="Stielow B."/>
            <person name="Teixiera M."/>
            <person name="Abouelleil A."/>
            <person name="Chapman S.B."/>
            <person name="Priest M."/>
            <person name="Young S.K."/>
            <person name="Wortman J."/>
            <person name="Nusbaum C."/>
            <person name="Birren B."/>
        </authorList>
    </citation>
    <scope>NUCLEOTIDE SEQUENCE [LARGE SCALE GENOMIC DNA]</scope>
    <source>
        <strain evidence="2 3">CBS 43764</strain>
    </source>
</reference>
<evidence type="ECO:0000313" key="3">
    <source>
        <dbReference type="Proteomes" id="UP000053259"/>
    </source>
</evidence>
<keyword evidence="3" id="KW-1185">Reference proteome</keyword>
<dbReference type="AlphaFoldDB" id="A0A0D2A883"/>
<feature type="compositionally biased region" description="Polar residues" evidence="1">
    <location>
        <begin position="143"/>
        <end position="165"/>
    </location>
</feature>
<sequence length="440" mass="48044">MPPIRAPINTKGLKTERTHEENQERAYIAASRRSDRSLEARIESARRASEIHKKRTGRALRVTEQDVINEEMYEEEDDDLQAQYRRLQAHLGSTADAFNGRLNAWILSAYGTRQMALAAQNGMMFNPSMSNMPPPTTPFFAYQPQQQSSTGAISPGLTQRNQSYRQAPYPPQHQRSHEGRSHSISSLPDNPTQSVKMEPSANAQTLQHQRRHSMATGVDETSSSGTHQRPGDMGGMPISPAIPGFQPGYLGHPAFTANSQLPCGGFPMGTSTYDPMMSQMQGSISPLTTSLPVEAQQIIGTSFDPHGQYTPMFMNMSHGLPVPQGVNYTYRPNFGASDSSSNVKDTSDGINQTLSPNPMASPTSKIDASMDNLNTPTLSNGSLSSNDMLNPHFATAVNLDGNYGLGMSFDKTPADTSTSDTPDGFFNDWFDSTTVDEPAQ</sequence>
<evidence type="ECO:0000256" key="1">
    <source>
        <dbReference type="SAM" id="MobiDB-lite"/>
    </source>
</evidence>
<organism evidence="2 3">
    <name type="scientific">Verruconis gallopava</name>
    <dbReference type="NCBI Taxonomy" id="253628"/>
    <lineage>
        <taxon>Eukaryota</taxon>
        <taxon>Fungi</taxon>
        <taxon>Dikarya</taxon>
        <taxon>Ascomycota</taxon>
        <taxon>Pezizomycotina</taxon>
        <taxon>Dothideomycetes</taxon>
        <taxon>Pleosporomycetidae</taxon>
        <taxon>Venturiales</taxon>
        <taxon>Sympoventuriaceae</taxon>
        <taxon>Verruconis</taxon>
    </lineage>
</organism>
<feature type="compositionally biased region" description="Basic and acidic residues" evidence="1">
    <location>
        <begin position="13"/>
        <end position="24"/>
    </location>
</feature>
<dbReference type="STRING" id="253628.A0A0D2A883"/>
<dbReference type="HOGENOM" id="CLU_039192_1_0_1"/>
<gene>
    <name evidence="2" type="ORF">PV09_05866</name>
</gene>
<feature type="compositionally biased region" description="Polar residues" evidence="1">
    <location>
        <begin position="182"/>
        <end position="207"/>
    </location>
</feature>
<dbReference type="EMBL" id="KN847547">
    <property type="protein sequence ID" value="KIW02805.1"/>
    <property type="molecule type" value="Genomic_DNA"/>
</dbReference>
<feature type="region of interest" description="Disordered" evidence="1">
    <location>
        <begin position="129"/>
        <end position="244"/>
    </location>
</feature>
<dbReference type="Proteomes" id="UP000053259">
    <property type="component" value="Unassembled WGS sequence"/>
</dbReference>
<evidence type="ECO:0000313" key="2">
    <source>
        <dbReference type="EMBL" id="KIW02805.1"/>
    </source>
</evidence>
<name>A0A0D2A883_9PEZI</name>
<dbReference type="VEuPathDB" id="FungiDB:PV09_05866"/>
<protein>
    <submittedName>
        <fullName evidence="2">Uncharacterized protein</fullName>
    </submittedName>
</protein>